<evidence type="ECO:0000313" key="2">
    <source>
        <dbReference type="Proteomes" id="UP000177362"/>
    </source>
</evidence>
<proteinExistence type="predicted"/>
<organism evidence="1 2">
    <name type="scientific">Candidatus Sungbacteria bacterium RIFCSPHIGHO2_02_FULL_49_12</name>
    <dbReference type="NCBI Taxonomy" id="1802271"/>
    <lineage>
        <taxon>Bacteria</taxon>
        <taxon>Candidatus Sungiibacteriota</taxon>
    </lineage>
</organism>
<accession>A0A1G2KLB2</accession>
<reference evidence="1 2" key="1">
    <citation type="journal article" date="2016" name="Nat. Commun.">
        <title>Thousands of microbial genomes shed light on interconnected biogeochemical processes in an aquifer system.</title>
        <authorList>
            <person name="Anantharaman K."/>
            <person name="Brown C.T."/>
            <person name="Hug L.A."/>
            <person name="Sharon I."/>
            <person name="Castelle C.J."/>
            <person name="Probst A.J."/>
            <person name="Thomas B.C."/>
            <person name="Singh A."/>
            <person name="Wilkins M.J."/>
            <person name="Karaoz U."/>
            <person name="Brodie E.L."/>
            <person name="Williams K.H."/>
            <person name="Hubbard S.S."/>
            <person name="Banfield J.F."/>
        </authorList>
    </citation>
    <scope>NUCLEOTIDE SEQUENCE [LARGE SCALE GENOMIC DNA]</scope>
</reference>
<name>A0A1G2KLB2_9BACT</name>
<dbReference type="Proteomes" id="UP000177362">
    <property type="component" value="Unassembled WGS sequence"/>
</dbReference>
<dbReference type="EMBL" id="MHQJ01000054">
    <property type="protein sequence ID" value="OHA00225.1"/>
    <property type="molecule type" value="Genomic_DNA"/>
</dbReference>
<sequence length="65" mass="7221">MQGRSATRFPKAFEIPQPEFLTHHPRRAPSPRLGDHARSSDECFGKAVASLGDNFLNACLAQLDR</sequence>
<comment type="caution">
    <text evidence="1">The sequence shown here is derived from an EMBL/GenBank/DDBJ whole genome shotgun (WGS) entry which is preliminary data.</text>
</comment>
<dbReference type="AlphaFoldDB" id="A0A1G2KLB2"/>
<gene>
    <name evidence="1" type="ORF">A3C11_01930</name>
</gene>
<evidence type="ECO:0000313" key="1">
    <source>
        <dbReference type="EMBL" id="OHA00225.1"/>
    </source>
</evidence>
<protein>
    <submittedName>
        <fullName evidence="1">Uncharacterized protein</fullName>
    </submittedName>
</protein>